<evidence type="ECO:0000259" key="3">
    <source>
        <dbReference type="Pfam" id="PF11887"/>
    </source>
</evidence>
<evidence type="ECO:0000313" key="5">
    <source>
        <dbReference type="Proteomes" id="UP000051677"/>
    </source>
</evidence>
<dbReference type="OrthoDB" id="338143at2"/>
<dbReference type="RefSeq" id="WP_055581760.1">
    <property type="nucleotide sequence ID" value="NZ_LKTM01000383.1"/>
</dbReference>
<reference evidence="4 5" key="1">
    <citation type="submission" date="2015-10" db="EMBL/GenBank/DDBJ databases">
        <title>Mycobacterium gordonae draft genome assembly.</title>
        <authorList>
            <person name="Ustinova V."/>
            <person name="Smirnova T."/>
            <person name="Blagodatskikh K."/>
            <person name="Varlamov D."/>
            <person name="Larionova E."/>
            <person name="Chernousova L."/>
        </authorList>
    </citation>
    <scope>NUCLEOTIDE SEQUENCE [LARGE SCALE GENOMIC DNA]</scope>
    <source>
        <strain evidence="4 5">CTRI 14-8773</strain>
    </source>
</reference>
<protein>
    <submittedName>
        <fullName evidence="4">Mammalian cell entry protein</fullName>
    </submittedName>
</protein>
<dbReference type="Pfam" id="PF02470">
    <property type="entry name" value="MlaD"/>
    <property type="match status" value="1"/>
</dbReference>
<comment type="caution">
    <text evidence="4">The sequence shown here is derived from an EMBL/GenBank/DDBJ whole genome shotgun (WGS) entry which is preliminary data.</text>
</comment>
<sequence length="346" mass="37536">MSPEGRPSTFKIWARVALFTVVCLVFTFTLIAVFGQLRFEDRTGYHAVFTNISGLKSGNFVRIAGAEVGKVGDINLHRDGTVSIDFAIDRSVRLTEGSRAVVRYENLIGDRYLALEQDAGSPHRLAPGATIPLSRTAPALDVDVLIGGFRPLFRALDPDQVNALSGQLLRIFQGQGGTLSSVLAQTATLTSTLAGRSQLISELITNLNTVLHTFATRDHEFADGLDKLSEFVDGLAQRKNDISTGLAYVNAAAGSISDLLVQARQPIKDVVHETDRTSGQILADGPYVDNLLHSLPDVYQVLSRQGLNGDYFGFYFCEVLLKLNGKGGNPIYVKLLNQPSGRCTPQ</sequence>
<dbReference type="GO" id="GO:0005576">
    <property type="term" value="C:extracellular region"/>
    <property type="evidence" value="ECO:0007669"/>
    <property type="project" value="TreeGrafter"/>
</dbReference>
<dbReference type="PANTHER" id="PTHR33371">
    <property type="entry name" value="INTERMEMBRANE PHOSPHOLIPID TRANSPORT SYSTEM BINDING PROTEIN MLAD-RELATED"/>
    <property type="match status" value="1"/>
</dbReference>
<feature type="domain" description="Mce/MlaD" evidence="2">
    <location>
        <begin position="45"/>
        <end position="117"/>
    </location>
</feature>
<dbReference type="Proteomes" id="UP000051677">
    <property type="component" value="Unassembled WGS sequence"/>
</dbReference>
<dbReference type="Pfam" id="PF11887">
    <property type="entry name" value="Mce4_CUP1"/>
    <property type="match status" value="1"/>
</dbReference>
<dbReference type="NCBIfam" id="TIGR00996">
    <property type="entry name" value="Mtu_fam_mce"/>
    <property type="match status" value="1"/>
</dbReference>
<name>A0A0Q2LFT3_MYCGO</name>
<keyword evidence="1" id="KW-0812">Transmembrane</keyword>
<evidence type="ECO:0000259" key="2">
    <source>
        <dbReference type="Pfam" id="PF02470"/>
    </source>
</evidence>
<dbReference type="PANTHER" id="PTHR33371:SF17">
    <property type="entry name" value="MCE-FAMILY PROTEIN MCE1B"/>
    <property type="match status" value="1"/>
</dbReference>
<dbReference type="GO" id="GO:0051701">
    <property type="term" value="P:biological process involved in interaction with host"/>
    <property type="evidence" value="ECO:0007669"/>
    <property type="project" value="TreeGrafter"/>
</dbReference>
<feature type="domain" description="Mammalian cell entry C-terminal" evidence="3">
    <location>
        <begin position="121"/>
        <end position="297"/>
    </location>
</feature>
<gene>
    <name evidence="4" type="ORF">AO501_00180</name>
</gene>
<dbReference type="InterPro" id="IPR052336">
    <property type="entry name" value="MlaD_Phospholipid_Transporter"/>
</dbReference>
<organism evidence="4 5">
    <name type="scientific">Mycobacterium gordonae</name>
    <dbReference type="NCBI Taxonomy" id="1778"/>
    <lineage>
        <taxon>Bacteria</taxon>
        <taxon>Bacillati</taxon>
        <taxon>Actinomycetota</taxon>
        <taxon>Actinomycetes</taxon>
        <taxon>Mycobacteriales</taxon>
        <taxon>Mycobacteriaceae</taxon>
        <taxon>Mycobacterium</taxon>
    </lineage>
</organism>
<dbReference type="InterPro" id="IPR003399">
    <property type="entry name" value="Mce/MlaD"/>
</dbReference>
<dbReference type="InterPro" id="IPR024516">
    <property type="entry name" value="Mce_C"/>
</dbReference>
<dbReference type="AlphaFoldDB" id="A0A0Q2LFT3"/>
<evidence type="ECO:0000313" key="4">
    <source>
        <dbReference type="EMBL" id="KQH75201.1"/>
    </source>
</evidence>
<keyword evidence="1" id="KW-0472">Membrane</keyword>
<feature type="transmembrane region" description="Helical" evidence="1">
    <location>
        <begin position="12"/>
        <end position="34"/>
    </location>
</feature>
<dbReference type="STRING" id="1778.A9W97_14110"/>
<dbReference type="EMBL" id="LKTM01000383">
    <property type="protein sequence ID" value="KQH75201.1"/>
    <property type="molecule type" value="Genomic_DNA"/>
</dbReference>
<evidence type="ECO:0000256" key="1">
    <source>
        <dbReference type="SAM" id="Phobius"/>
    </source>
</evidence>
<keyword evidence="1" id="KW-1133">Transmembrane helix</keyword>
<dbReference type="InterPro" id="IPR005693">
    <property type="entry name" value="Mce"/>
</dbReference>
<accession>A0A0Q2LFT3</accession>
<proteinExistence type="predicted"/>